<dbReference type="EMBL" id="GG663751">
    <property type="protein sequence ID" value="EEH51280.1"/>
    <property type="molecule type" value="Genomic_DNA"/>
</dbReference>
<evidence type="ECO:0000256" key="2">
    <source>
        <dbReference type="ARBA" id="ARBA00010617"/>
    </source>
</evidence>
<evidence type="ECO:0000256" key="6">
    <source>
        <dbReference type="SAM" id="MobiDB-lite"/>
    </source>
</evidence>
<dbReference type="Gene3D" id="1.10.630.10">
    <property type="entry name" value="Cytochrome P450"/>
    <property type="match status" value="1"/>
</dbReference>
<dbReference type="PANTHER" id="PTHR24305">
    <property type="entry name" value="CYTOCHROME P450"/>
    <property type="match status" value="1"/>
</dbReference>
<evidence type="ECO:0000256" key="3">
    <source>
        <dbReference type="ARBA" id="ARBA00022723"/>
    </source>
</evidence>
<dbReference type="Pfam" id="PF00067">
    <property type="entry name" value="p450"/>
    <property type="match status" value="1"/>
</dbReference>
<dbReference type="PRINTS" id="PR00465">
    <property type="entry name" value="EP450IV"/>
</dbReference>
<feature type="binding site" description="axial binding residue" evidence="5">
    <location>
        <position position="657"/>
    </location>
    <ligand>
        <name>heme</name>
        <dbReference type="ChEBI" id="CHEBI:30413"/>
    </ligand>
    <ligandPart>
        <name>Fe</name>
        <dbReference type="ChEBI" id="CHEBI:18248"/>
    </ligandPart>
</feature>
<dbReference type="GeneID" id="9689975"/>
<dbReference type="InterPro" id="IPR036396">
    <property type="entry name" value="Cyt_P450_sf"/>
</dbReference>
<protein>
    <submittedName>
        <fullName evidence="7">Predicted protein</fullName>
    </submittedName>
</protein>
<dbReference type="RefSeq" id="XP_003064375.1">
    <property type="nucleotide sequence ID" value="XM_003064329.1"/>
</dbReference>
<evidence type="ECO:0000313" key="7">
    <source>
        <dbReference type="EMBL" id="EEH51280.1"/>
    </source>
</evidence>
<dbReference type="InterPro" id="IPR001128">
    <property type="entry name" value="Cyt_P450"/>
</dbReference>
<dbReference type="STRING" id="564608.C1N910"/>
<comment type="similarity">
    <text evidence="2">Belongs to the cytochrome P450 family.</text>
</comment>
<dbReference type="KEGG" id="mpp:MICPUCDRAFT_66551"/>
<evidence type="ECO:0000313" key="8">
    <source>
        <dbReference type="Proteomes" id="UP000001876"/>
    </source>
</evidence>
<feature type="region of interest" description="Disordered" evidence="6">
    <location>
        <begin position="1"/>
        <end position="163"/>
    </location>
</feature>
<dbReference type="InterPro" id="IPR050121">
    <property type="entry name" value="Cytochrome_P450_monoxygenase"/>
</dbReference>
<dbReference type="eggNOG" id="KOG0157">
    <property type="taxonomic scope" value="Eukaryota"/>
</dbReference>
<dbReference type="Proteomes" id="UP000001876">
    <property type="component" value="Unassembled WGS sequence"/>
</dbReference>
<gene>
    <name evidence="7" type="ORF">MICPUCDRAFT_66551</name>
</gene>
<organism evidence="8">
    <name type="scientific">Micromonas pusilla (strain CCMP1545)</name>
    <name type="common">Picoplanktonic green alga</name>
    <dbReference type="NCBI Taxonomy" id="564608"/>
    <lineage>
        <taxon>Eukaryota</taxon>
        <taxon>Viridiplantae</taxon>
        <taxon>Chlorophyta</taxon>
        <taxon>Mamiellophyceae</taxon>
        <taxon>Mamiellales</taxon>
        <taxon>Mamiellaceae</taxon>
        <taxon>Micromonas</taxon>
    </lineage>
</organism>
<dbReference type="PANTHER" id="PTHR24305:SF166">
    <property type="entry name" value="CYTOCHROME P450 12A4, MITOCHONDRIAL-RELATED"/>
    <property type="match status" value="1"/>
</dbReference>
<feature type="compositionally biased region" description="Basic and acidic residues" evidence="6">
    <location>
        <begin position="13"/>
        <end position="33"/>
    </location>
</feature>
<proteinExistence type="inferred from homology"/>
<dbReference type="GO" id="GO:0020037">
    <property type="term" value="F:heme binding"/>
    <property type="evidence" value="ECO:0007669"/>
    <property type="project" value="InterPro"/>
</dbReference>
<sequence>MTGVAVDVSNRAQGEKRSAERDRNPSTRADWLESRSMLTVDFTVSPASRARASVTPGPRRALPHSPPRAPSKTMRACAATPAASAAASPRRRASSSSSSSSSSPSSLRSHRKTSVVGRRSTTTRAIDRARLRATSTDDTTASSSSSSSSSSGDEKSDNSGGECPLGFGKNGRITNAVNGVKNAAYLAFMSSSTPLTMEEARASAAAADPNDITILENKVFLNSLKEAISDPVGMPAAMLDWHKYYDRDTVGIVNPLGPGCVSTIDPRTVEYVCKTNAANYRDRLLPDVFRVVLKDLGVTGSQGEYNRQHRKVCQKPFINANFLKTFSSVVESGVGHLCDSWDMAAAMPGNEKGFTQDVDLHSQHLLLDIISPISFDYSFDLLGKSRNVITGVGTFKPNKMLEAYHRSAEIMGEVILVPLPLLKLGERFGIGRLRELIEAYDSLEVMGEEIIKRRRDAHKSAEAEGKVFEQNCGREDGNLAYTDEELWGDVNDIMAAGHQTQAATMSTALLYVSRDEKVKRAIEREVAALGGRAPTFEDVSEGRLAYTQSVIKETLRLHPPIHMFPRLAAEDDVMPTGHEVKAGDLILLSTWAMGRNPSVWESPLEFDPDRFTDERLVKLARDQNPGADDEEIDRAVTMLKSGRDFIYTPFGAGPRSCIGGLFSLLTVTTIVASCVQRFDFTPDEESLPADAEIPLRYDVTMCFPKGLKMRLRRRDLDGAAEAATPGPAVAAAR</sequence>
<reference evidence="7 8" key="1">
    <citation type="journal article" date="2009" name="Science">
        <title>Green evolution and dynamic adaptations revealed by genomes of the marine picoeukaryotes Micromonas.</title>
        <authorList>
            <person name="Worden A.Z."/>
            <person name="Lee J.H."/>
            <person name="Mock T."/>
            <person name="Rouze P."/>
            <person name="Simmons M.P."/>
            <person name="Aerts A.L."/>
            <person name="Allen A.E."/>
            <person name="Cuvelier M.L."/>
            <person name="Derelle E."/>
            <person name="Everett M.V."/>
            <person name="Foulon E."/>
            <person name="Grimwood J."/>
            <person name="Gundlach H."/>
            <person name="Henrissat B."/>
            <person name="Napoli C."/>
            <person name="McDonald S.M."/>
            <person name="Parker M.S."/>
            <person name="Rombauts S."/>
            <person name="Salamov A."/>
            <person name="Von Dassow P."/>
            <person name="Badger J.H."/>
            <person name="Coutinho P.M."/>
            <person name="Demir E."/>
            <person name="Dubchak I."/>
            <person name="Gentemann C."/>
            <person name="Eikrem W."/>
            <person name="Gready J.E."/>
            <person name="John U."/>
            <person name="Lanier W."/>
            <person name="Lindquist E.A."/>
            <person name="Lucas S."/>
            <person name="Mayer K.F."/>
            <person name="Moreau H."/>
            <person name="Not F."/>
            <person name="Otillar R."/>
            <person name="Panaud O."/>
            <person name="Pangilinan J."/>
            <person name="Paulsen I."/>
            <person name="Piegu B."/>
            <person name="Poliakov A."/>
            <person name="Robbens S."/>
            <person name="Schmutz J."/>
            <person name="Toulza E."/>
            <person name="Wyss T."/>
            <person name="Zelensky A."/>
            <person name="Zhou K."/>
            <person name="Armbrust E.V."/>
            <person name="Bhattacharya D."/>
            <person name="Goodenough U.W."/>
            <person name="Van de Peer Y."/>
            <person name="Grigoriev I.V."/>
        </authorList>
    </citation>
    <scope>NUCLEOTIDE SEQUENCE [LARGE SCALE GENOMIC DNA]</scope>
    <source>
        <strain evidence="7 8">CCMP1545</strain>
    </source>
</reference>
<name>C1N910_MICPC</name>
<dbReference type="GO" id="GO:0016705">
    <property type="term" value="F:oxidoreductase activity, acting on paired donors, with incorporation or reduction of molecular oxygen"/>
    <property type="evidence" value="ECO:0007669"/>
    <property type="project" value="InterPro"/>
</dbReference>
<dbReference type="SUPFAM" id="SSF48264">
    <property type="entry name" value="Cytochrome P450"/>
    <property type="match status" value="1"/>
</dbReference>
<evidence type="ECO:0000256" key="4">
    <source>
        <dbReference type="ARBA" id="ARBA00023004"/>
    </source>
</evidence>
<dbReference type="InterPro" id="IPR002403">
    <property type="entry name" value="Cyt_P450_E_grp-IV"/>
</dbReference>
<dbReference type="InterPro" id="IPR017972">
    <property type="entry name" value="Cyt_P450_CS"/>
</dbReference>
<comment type="cofactor">
    <cofactor evidence="1 5">
        <name>heme</name>
        <dbReference type="ChEBI" id="CHEBI:30413"/>
    </cofactor>
</comment>
<dbReference type="GO" id="GO:0005506">
    <property type="term" value="F:iron ion binding"/>
    <property type="evidence" value="ECO:0007669"/>
    <property type="project" value="InterPro"/>
</dbReference>
<dbReference type="PROSITE" id="PS00086">
    <property type="entry name" value="CYTOCHROME_P450"/>
    <property type="match status" value="1"/>
</dbReference>
<dbReference type="AlphaFoldDB" id="C1N910"/>
<keyword evidence="8" id="KW-1185">Reference proteome</keyword>
<dbReference type="PRINTS" id="PR00385">
    <property type="entry name" value="P450"/>
</dbReference>
<dbReference type="OMA" id="IMAAGHQ"/>
<feature type="compositionally biased region" description="Low complexity" evidence="6">
    <location>
        <begin position="133"/>
        <end position="151"/>
    </location>
</feature>
<keyword evidence="3 5" id="KW-0479">Metal-binding</keyword>
<dbReference type="GO" id="GO:0004497">
    <property type="term" value="F:monooxygenase activity"/>
    <property type="evidence" value="ECO:0007669"/>
    <property type="project" value="InterPro"/>
</dbReference>
<keyword evidence="5" id="KW-0349">Heme</keyword>
<dbReference type="CDD" id="cd00302">
    <property type="entry name" value="cytochrome_P450"/>
    <property type="match status" value="1"/>
</dbReference>
<feature type="compositionally biased region" description="Low complexity" evidence="6">
    <location>
        <begin position="75"/>
        <end position="107"/>
    </location>
</feature>
<evidence type="ECO:0000256" key="1">
    <source>
        <dbReference type="ARBA" id="ARBA00001971"/>
    </source>
</evidence>
<dbReference type="OrthoDB" id="1470350at2759"/>
<evidence type="ECO:0000256" key="5">
    <source>
        <dbReference type="PIRSR" id="PIRSR602403-1"/>
    </source>
</evidence>
<accession>C1N910</accession>
<keyword evidence="4 5" id="KW-0408">Iron</keyword>
<feature type="compositionally biased region" description="Low complexity" evidence="6">
    <location>
        <begin position="114"/>
        <end position="124"/>
    </location>
</feature>